<dbReference type="OrthoDB" id="9814002at2"/>
<dbReference type="PANTHER" id="PTHR33446">
    <property type="entry name" value="PROTEIN TONB-RELATED"/>
    <property type="match status" value="1"/>
</dbReference>
<keyword evidence="4" id="KW-1003">Cell membrane</keyword>
<reference evidence="11 12" key="1">
    <citation type="submission" date="2009-10" db="EMBL/GenBank/DDBJ databases">
        <authorList>
            <person name="Qin X."/>
            <person name="Bachman B."/>
            <person name="Battles P."/>
            <person name="Bell A."/>
            <person name="Bess C."/>
            <person name="Bickham C."/>
            <person name="Chaboub L."/>
            <person name="Chen D."/>
            <person name="Coyle M."/>
            <person name="Deiros D.R."/>
            <person name="Dinh H."/>
            <person name="Forbes L."/>
            <person name="Fowler G."/>
            <person name="Francisco L."/>
            <person name="Fu Q."/>
            <person name="Gubbala S."/>
            <person name="Hale W."/>
            <person name="Han Y."/>
            <person name="Hemphill L."/>
            <person name="Highlander S.K."/>
            <person name="Hirani K."/>
            <person name="Hogues M."/>
            <person name="Jackson L."/>
            <person name="Jakkamsetti A."/>
            <person name="Javaid M."/>
            <person name="Jiang H."/>
            <person name="Korchina V."/>
            <person name="Kovar C."/>
            <person name="Lara F."/>
            <person name="Lee S."/>
            <person name="Mata R."/>
            <person name="Mathew T."/>
            <person name="Moen C."/>
            <person name="Morales K."/>
            <person name="Munidasa M."/>
            <person name="Nazareth L."/>
            <person name="Ngo R."/>
            <person name="Nguyen L."/>
            <person name="Okwuonu G."/>
            <person name="Ongeri F."/>
            <person name="Patil S."/>
            <person name="Petrosino J."/>
            <person name="Pham C."/>
            <person name="Pham P."/>
            <person name="Pu L.-L."/>
            <person name="Puazo M."/>
            <person name="Raj R."/>
            <person name="Reid J."/>
            <person name="Rouhana J."/>
            <person name="Saada N."/>
            <person name="Shang Y."/>
            <person name="Simmons D."/>
            <person name="Thornton R."/>
            <person name="Warren J."/>
            <person name="Weissenberger G."/>
            <person name="Zhang J."/>
            <person name="Zhang L."/>
            <person name="Zhou C."/>
            <person name="Zhu D."/>
            <person name="Muzny D."/>
            <person name="Worley K."/>
            <person name="Gibbs R."/>
        </authorList>
    </citation>
    <scope>NUCLEOTIDE SEQUENCE [LARGE SCALE GENOMIC DNA]</scope>
    <source>
        <strain evidence="11 12">DSM 17361</strain>
    </source>
</reference>
<dbReference type="Proteomes" id="UP000003160">
    <property type="component" value="Unassembled WGS sequence"/>
</dbReference>
<sequence length="234" mass="26549">MENKKAEKADLEKQWMERFLLGLVFALALLFAGLEYTTRPAAEDDTDRQLDDLTEEMELMPAMDMRDMISATPTPASKALTEKVREVETPVEHQDKISPITSKLVVDMGGDVVVDAHETAALPQTTVENGDEVMRVVEQLPEFPGGMVEFMKWLTRNLRYPDIAQKQRIEGKVVVTFIVNKDGTIANPKVQKPVNRYLDGEALRVVRMMPKWKPGMIDKKPCRTMFAIPINFKL</sequence>
<dbReference type="FunFam" id="3.30.1150.10:FF:000002">
    <property type="entry name" value="Energy transducer TonB"/>
    <property type="match status" value="1"/>
</dbReference>
<dbReference type="GO" id="GO:0015031">
    <property type="term" value="P:protein transport"/>
    <property type="evidence" value="ECO:0007669"/>
    <property type="project" value="UniProtKB-KW"/>
</dbReference>
<dbReference type="InterPro" id="IPR037682">
    <property type="entry name" value="TonB_C"/>
</dbReference>
<keyword evidence="3" id="KW-0813">Transport</keyword>
<dbReference type="SUPFAM" id="SSF74653">
    <property type="entry name" value="TolA/TonB C-terminal domain"/>
    <property type="match status" value="1"/>
</dbReference>
<evidence type="ECO:0000259" key="10">
    <source>
        <dbReference type="PROSITE" id="PS52015"/>
    </source>
</evidence>
<evidence type="ECO:0000256" key="3">
    <source>
        <dbReference type="ARBA" id="ARBA00022448"/>
    </source>
</evidence>
<proteinExistence type="inferred from homology"/>
<dbReference type="GO" id="GO:0098797">
    <property type="term" value="C:plasma membrane protein complex"/>
    <property type="evidence" value="ECO:0007669"/>
    <property type="project" value="TreeGrafter"/>
</dbReference>
<evidence type="ECO:0000256" key="2">
    <source>
        <dbReference type="ARBA" id="ARBA00006555"/>
    </source>
</evidence>
<dbReference type="PANTHER" id="PTHR33446:SF2">
    <property type="entry name" value="PROTEIN TONB"/>
    <property type="match status" value="1"/>
</dbReference>
<dbReference type="eggNOG" id="COG0810">
    <property type="taxonomic scope" value="Bacteria"/>
</dbReference>
<keyword evidence="7" id="KW-0653">Protein transport</keyword>
<evidence type="ECO:0000256" key="4">
    <source>
        <dbReference type="ARBA" id="ARBA00022475"/>
    </source>
</evidence>
<keyword evidence="9" id="KW-0472">Membrane</keyword>
<evidence type="ECO:0000256" key="6">
    <source>
        <dbReference type="ARBA" id="ARBA00022692"/>
    </source>
</evidence>
<feature type="domain" description="TonB C-terminal" evidence="10">
    <location>
        <begin position="145"/>
        <end position="234"/>
    </location>
</feature>
<dbReference type="NCBIfam" id="TIGR01352">
    <property type="entry name" value="tonB_Cterm"/>
    <property type="match status" value="1"/>
</dbReference>
<keyword evidence="11" id="KW-0675">Receptor</keyword>
<name>D1PVI2_9BACT</name>
<evidence type="ECO:0000313" key="12">
    <source>
        <dbReference type="Proteomes" id="UP000003160"/>
    </source>
</evidence>
<dbReference type="EMBL" id="ACKS01000039">
    <property type="protein sequence ID" value="EFA44552.1"/>
    <property type="molecule type" value="Genomic_DNA"/>
</dbReference>
<keyword evidence="8" id="KW-1133">Transmembrane helix</keyword>
<dbReference type="InterPro" id="IPR006260">
    <property type="entry name" value="TonB/TolA_C"/>
</dbReference>
<accession>D1PVI2</accession>
<dbReference type="AlphaFoldDB" id="D1PVI2"/>
<dbReference type="PROSITE" id="PS52015">
    <property type="entry name" value="TONB_CTD"/>
    <property type="match status" value="1"/>
</dbReference>
<dbReference type="HOGENOM" id="CLU_065795_1_1_10"/>
<dbReference type="RefSeq" id="WP_007173081.1">
    <property type="nucleotide sequence ID" value="NZ_GG704780.1"/>
</dbReference>
<evidence type="ECO:0000256" key="5">
    <source>
        <dbReference type="ARBA" id="ARBA00022519"/>
    </source>
</evidence>
<dbReference type="Pfam" id="PF03544">
    <property type="entry name" value="TonB_C"/>
    <property type="match status" value="1"/>
</dbReference>
<evidence type="ECO:0000256" key="8">
    <source>
        <dbReference type="ARBA" id="ARBA00022989"/>
    </source>
</evidence>
<comment type="subcellular location">
    <subcellularLocation>
        <location evidence="1">Cell inner membrane</location>
        <topology evidence="1">Single-pass membrane protein</topology>
        <orientation evidence="1">Periplasmic side</orientation>
    </subcellularLocation>
</comment>
<evidence type="ECO:0000256" key="7">
    <source>
        <dbReference type="ARBA" id="ARBA00022927"/>
    </source>
</evidence>
<keyword evidence="6" id="KW-0812">Transmembrane</keyword>
<comment type="caution">
    <text evidence="11">The sequence shown here is derived from an EMBL/GenBank/DDBJ whole genome shotgun (WGS) entry which is preliminary data.</text>
</comment>
<keyword evidence="5" id="KW-0997">Cell inner membrane</keyword>
<organism evidence="11 12">
    <name type="scientific">Hallella bergensis DSM 17361</name>
    <dbReference type="NCBI Taxonomy" id="585502"/>
    <lineage>
        <taxon>Bacteria</taxon>
        <taxon>Pseudomonadati</taxon>
        <taxon>Bacteroidota</taxon>
        <taxon>Bacteroidia</taxon>
        <taxon>Bacteroidales</taxon>
        <taxon>Prevotellaceae</taxon>
        <taxon>Hallella</taxon>
    </lineage>
</organism>
<dbReference type="GO" id="GO:0031992">
    <property type="term" value="F:energy transducer activity"/>
    <property type="evidence" value="ECO:0007669"/>
    <property type="project" value="TreeGrafter"/>
</dbReference>
<protein>
    <submittedName>
        <fullName evidence="11">TonB-dependent receptor</fullName>
    </submittedName>
</protein>
<dbReference type="InterPro" id="IPR051045">
    <property type="entry name" value="TonB-dependent_transducer"/>
</dbReference>
<comment type="similarity">
    <text evidence="2">Belongs to the TonB family.</text>
</comment>
<keyword evidence="12" id="KW-1185">Reference proteome</keyword>
<evidence type="ECO:0000313" key="11">
    <source>
        <dbReference type="EMBL" id="EFA44552.1"/>
    </source>
</evidence>
<evidence type="ECO:0000256" key="1">
    <source>
        <dbReference type="ARBA" id="ARBA00004383"/>
    </source>
</evidence>
<evidence type="ECO:0000256" key="9">
    <source>
        <dbReference type="ARBA" id="ARBA00023136"/>
    </source>
</evidence>
<dbReference type="Gene3D" id="3.30.1150.10">
    <property type="match status" value="1"/>
</dbReference>
<dbReference type="GO" id="GO:0055085">
    <property type="term" value="P:transmembrane transport"/>
    <property type="evidence" value="ECO:0007669"/>
    <property type="project" value="InterPro"/>
</dbReference>
<gene>
    <name evidence="11" type="ORF">HMPREF0645_0967</name>
</gene>